<keyword evidence="4" id="KW-1185">Reference proteome</keyword>
<name>A0A2G8K2B6_STIJA</name>
<accession>A0A2G8K2B6</accession>
<feature type="compositionally biased region" description="Basic and acidic residues" evidence="2">
    <location>
        <begin position="181"/>
        <end position="191"/>
    </location>
</feature>
<organism evidence="3 4">
    <name type="scientific">Stichopus japonicus</name>
    <name type="common">Sea cucumber</name>
    <dbReference type="NCBI Taxonomy" id="307972"/>
    <lineage>
        <taxon>Eukaryota</taxon>
        <taxon>Metazoa</taxon>
        <taxon>Echinodermata</taxon>
        <taxon>Eleutherozoa</taxon>
        <taxon>Echinozoa</taxon>
        <taxon>Holothuroidea</taxon>
        <taxon>Aspidochirotacea</taxon>
        <taxon>Aspidochirotida</taxon>
        <taxon>Stichopodidae</taxon>
        <taxon>Apostichopus</taxon>
    </lineage>
</organism>
<evidence type="ECO:0000313" key="3">
    <source>
        <dbReference type="EMBL" id="PIK42147.1"/>
    </source>
</evidence>
<proteinExistence type="predicted"/>
<gene>
    <name evidence="3" type="ORF">BSL78_20983</name>
</gene>
<feature type="compositionally biased region" description="Basic residues" evidence="2">
    <location>
        <begin position="197"/>
        <end position="209"/>
    </location>
</feature>
<evidence type="ECO:0000256" key="1">
    <source>
        <dbReference type="SAM" id="Coils"/>
    </source>
</evidence>
<protein>
    <submittedName>
        <fullName evidence="3">Uncharacterized protein</fullName>
    </submittedName>
</protein>
<feature type="region of interest" description="Disordered" evidence="2">
    <location>
        <begin position="150"/>
        <end position="223"/>
    </location>
</feature>
<dbReference type="Proteomes" id="UP000230750">
    <property type="component" value="Unassembled WGS sequence"/>
</dbReference>
<dbReference type="AlphaFoldDB" id="A0A2G8K2B6"/>
<comment type="caution">
    <text evidence="3">The sequence shown here is derived from an EMBL/GenBank/DDBJ whole genome shotgun (WGS) entry which is preliminary data.</text>
</comment>
<evidence type="ECO:0000313" key="4">
    <source>
        <dbReference type="Proteomes" id="UP000230750"/>
    </source>
</evidence>
<sequence>MQQIVEGKRTCYQGKPLESLSSLKEENVQYDLEEKCQQVKNAIRKHEMEVQEQVKQHLVKQRNELFRDVDKFMETKRLEIHQVYRKDVFERNRFNTVETHGKGNIESKYGNCNGRKELSVDIDYIRDDLDGLKLNSLCLGKLDHNFNSTRINSTETPAPVTSDPGDLSKADVSADEDEDSKEYINVKDATKHSGNISRHRPNPRPRRRCASADGQVTTSKPKICPRPDNYENLWVLARIVL</sequence>
<keyword evidence="1" id="KW-0175">Coiled coil</keyword>
<dbReference type="EMBL" id="MRZV01000957">
    <property type="protein sequence ID" value="PIK42147.1"/>
    <property type="molecule type" value="Genomic_DNA"/>
</dbReference>
<reference evidence="3 4" key="1">
    <citation type="journal article" date="2017" name="PLoS Biol.">
        <title>The sea cucumber genome provides insights into morphological evolution and visceral regeneration.</title>
        <authorList>
            <person name="Zhang X."/>
            <person name="Sun L."/>
            <person name="Yuan J."/>
            <person name="Sun Y."/>
            <person name="Gao Y."/>
            <person name="Zhang L."/>
            <person name="Li S."/>
            <person name="Dai H."/>
            <person name="Hamel J.F."/>
            <person name="Liu C."/>
            <person name="Yu Y."/>
            <person name="Liu S."/>
            <person name="Lin W."/>
            <person name="Guo K."/>
            <person name="Jin S."/>
            <person name="Xu P."/>
            <person name="Storey K.B."/>
            <person name="Huan P."/>
            <person name="Zhang T."/>
            <person name="Zhou Y."/>
            <person name="Zhang J."/>
            <person name="Lin C."/>
            <person name="Li X."/>
            <person name="Xing L."/>
            <person name="Huo D."/>
            <person name="Sun M."/>
            <person name="Wang L."/>
            <person name="Mercier A."/>
            <person name="Li F."/>
            <person name="Yang H."/>
            <person name="Xiang J."/>
        </authorList>
    </citation>
    <scope>NUCLEOTIDE SEQUENCE [LARGE SCALE GENOMIC DNA]</scope>
    <source>
        <strain evidence="3">Shaxun</strain>
        <tissue evidence="3">Muscle</tissue>
    </source>
</reference>
<evidence type="ECO:0000256" key="2">
    <source>
        <dbReference type="SAM" id="MobiDB-lite"/>
    </source>
</evidence>
<feature type="coiled-coil region" evidence="1">
    <location>
        <begin position="29"/>
        <end position="56"/>
    </location>
</feature>